<dbReference type="Gene3D" id="3.40.50.2020">
    <property type="match status" value="1"/>
</dbReference>
<proteinExistence type="inferred from homology"/>
<sequence length="142" mass="16358">MKDFMKQYKFNGDYYLRKVFSGQIHRQLKKCPDVIVPIPVGTDTMLTRGFNQVTGLLELVNYSNILKVKAKRKAVRQSEKNRRQRIELIQPFELIQSQKYLIENQSILLVDDVYTTGTTIRHAASLLYHAGATSVRGLTLAR</sequence>
<dbReference type="PANTHER" id="PTHR47505">
    <property type="entry name" value="DNA UTILIZATION PROTEIN YHGH"/>
    <property type="match status" value="1"/>
</dbReference>
<comment type="caution">
    <text evidence="3">The sequence shown here is derived from an EMBL/GenBank/DDBJ whole genome shotgun (WGS) entry which is preliminary data.</text>
</comment>
<feature type="domain" description="CHASE" evidence="2">
    <location>
        <begin position="39"/>
        <end position="142"/>
    </location>
</feature>
<comment type="similarity">
    <text evidence="1">Belongs to the ComF/GntX family.</text>
</comment>
<dbReference type="GO" id="GO:0016757">
    <property type="term" value="F:glycosyltransferase activity"/>
    <property type="evidence" value="ECO:0007669"/>
    <property type="project" value="UniProtKB-KW"/>
</dbReference>
<accession>A0A8E1V3R8</accession>
<organism evidence="3 4">
    <name type="scientific">Lentilactobacillus kefiri DSM 20587 = JCM 5818</name>
    <dbReference type="NCBI Taxonomy" id="1423764"/>
    <lineage>
        <taxon>Bacteria</taxon>
        <taxon>Bacillati</taxon>
        <taxon>Bacillota</taxon>
        <taxon>Bacilli</taxon>
        <taxon>Lactobacillales</taxon>
        <taxon>Lactobacillaceae</taxon>
        <taxon>Lentilactobacillus</taxon>
    </lineage>
</organism>
<keyword evidence="3" id="KW-0328">Glycosyltransferase</keyword>
<dbReference type="PROSITE" id="PS50839">
    <property type="entry name" value="CHASE"/>
    <property type="match status" value="1"/>
</dbReference>
<dbReference type="Pfam" id="PF00156">
    <property type="entry name" value="Pribosyltran"/>
    <property type="match status" value="1"/>
</dbReference>
<dbReference type="InterPro" id="IPR006189">
    <property type="entry name" value="CHASE_dom"/>
</dbReference>
<dbReference type="InterPro" id="IPR051910">
    <property type="entry name" value="ComF/GntX_DNA_util-trans"/>
</dbReference>
<reference evidence="3 4" key="1">
    <citation type="journal article" date="2015" name="Genome Announc.">
        <title>Expanding the biotechnology potential of lactobacilli through comparative genomics of 213 strains and associated genera.</title>
        <authorList>
            <person name="Sun Z."/>
            <person name="Harris H.M."/>
            <person name="McCann A."/>
            <person name="Guo C."/>
            <person name="Argimon S."/>
            <person name="Zhang W."/>
            <person name="Yang X."/>
            <person name="Jeffery I.B."/>
            <person name="Cooney J.C."/>
            <person name="Kagawa T.F."/>
            <person name="Liu W."/>
            <person name="Song Y."/>
            <person name="Salvetti E."/>
            <person name="Wrobel A."/>
            <person name="Rasinkangas P."/>
            <person name="Parkhill J."/>
            <person name="Rea M.C."/>
            <person name="O'Sullivan O."/>
            <person name="Ritari J."/>
            <person name="Douillard F.P."/>
            <person name="Paul Ross R."/>
            <person name="Yang R."/>
            <person name="Briner A.E."/>
            <person name="Felis G.E."/>
            <person name="de Vos W.M."/>
            <person name="Barrangou R."/>
            <person name="Klaenhammer T.R."/>
            <person name="Caufield P.W."/>
            <person name="Cui Y."/>
            <person name="Zhang H."/>
            <person name="O'Toole P.W."/>
        </authorList>
    </citation>
    <scope>NUCLEOTIDE SEQUENCE [LARGE SCALE GENOMIC DNA]</scope>
    <source>
        <strain evidence="3 4">DSM 20587</strain>
    </source>
</reference>
<name>A0A8E1V3R8_LENKE</name>
<evidence type="ECO:0000313" key="4">
    <source>
        <dbReference type="Proteomes" id="UP000051164"/>
    </source>
</evidence>
<gene>
    <name evidence="3" type="ORF">FC95_GL000332</name>
</gene>
<evidence type="ECO:0000256" key="1">
    <source>
        <dbReference type="ARBA" id="ARBA00008007"/>
    </source>
</evidence>
<protein>
    <submittedName>
        <fullName evidence="3">Phosphoribosyltransferase</fullName>
    </submittedName>
</protein>
<keyword evidence="3" id="KW-0808">Transferase</keyword>
<dbReference type="EMBL" id="AYYV01000008">
    <property type="protein sequence ID" value="KRM53865.1"/>
    <property type="molecule type" value="Genomic_DNA"/>
</dbReference>
<evidence type="ECO:0000259" key="2">
    <source>
        <dbReference type="PROSITE" id="PS50839"/>
    </source>
</evidence>
<dbReference type="SUPFAM" id="SSF53271">
    <property type="entry name" value="PRTase-like"/>
    <property type="match status" value="1"/>
</dbReference>
<dbReference type="AlphaFoldDB" id="A0A8E1V3R8"/>
<dbReference type="InterPro" id="IPR000836">
    <property type="entry name" value="PRTase_dom"/>
</dbReference>
<dbReference type="PANTHER" id="PTHR47505:SF1">
    <property type="entry name" value="DNA UTILIZATION PROTEIN YHGH"/>
    <property type="match status" value="1"/>
</dbReference>
<dbReference type="InterPro" id="IPR029057">
    <property type="entry name" value="PRTase-like"/>
</dbReference>
<evidence type="ECO:0000313" key="3">
    <source>
        <dbReference type="EMBL" id="KRM53865.1"/>
    </source>
</evidence>
<dbReference type="CDD" id="cd06223">
    <property type="entry name" value="PRTases_typeI"/>
    <property type="match status" value="1"/>
</dbReference>
<dbReference type="Proteomes" id="UP000051164">
    <property type="component" value="Unassembled WGS sequence"/>
</dbReference>